<proteinExistence type="inferred from homology"/>
<keyword evidence="3" id="KW-0238">DNA-binding</keyword>
<dbReference type="InterPro" id="IPR044946">
    <property type="entry name" value="Restrct_endonuc_typeI_TRD_sf"/>
</dbReference>
<organism evidence="5 8">
    <name type="scientific">Bifidobacterium ramosum</name>
    <dbReference type="NCBI Taxonomy" id="1798158"/>
    <lineage>
        <taxon>Bacteria</taxon>
        <taxon>Bacillati</taxon>
        <taxon>Actinomycetota</taxon>
        <taxon>Actinomycetes</taxon>
        <taxon>Bifidobacteriales</taxon>
        <taxon>Bifidobacteriaceae</taxon>
        <taxon>Bifidobacterium</taxon>
    </lineage>
</organism>
<dbReference type="SUPFAM" id="SSF116734">
    <property type="entry name" value="DNA methylase specificity domain"/>
    <property type="match status" value="2"/>
</dbReference>
<feature type="domain" description="Type I restriction modification DNA specificity" evidence="4">
    <location>
        <begin position="180"/>
        <end position="347"/>
    </location>
</feature>
<dbReference type="GO" id="GO:0009307">
    <property type="term" value="P:DNA restriction-modification system"/>
    <property type="evidence" value="ECO:0007669"/>
    <property type="project" value="UniProtKB-KW"/>
</dbReference>
<dbReference type="EMBL" id="WBSM01000001">
    <property type="protein sequence ID" value="KAB8289239.1"/>
    <property type="molecule type" value="Genomic_DNA"/>
</dbReference>
<keyword evidence="2" id="KW-0680">Restriction system</keyword>
<dbReference type="Pfam" id="PF01420">
    <property type="entry name" value="Methylase_S"/>
    <property type="match status" value="2"/>
</dbReference>
<comment type="caution">
    <text evidence="5">The sequence shown here is derived from an EMBL/GenBank/DDBJ whole genome shotgun (WGS) entry which is preliminary data.</text>
</comment>
<evidence type="ECO:0000313" key="5">
    <source>
        <dbReference type="EMBL" id="KAB8289239.1"/>
    </source>
</evidence>
<evidence type="ECO:0000313" key="6">
    <source>
        <dbReference type="EMBL" id="NEG70945.1"/>
    </source>
</evidence>
<gene>
    <name evidence="5" type="ORF">DSM100688_0319</name>
    <name evidence="6" type="ORF">GFD24_01615</name>
</gene>
<dbReference type="OrthoDB" id="3197085at2"/>
<comment type="similarity">
    <text evidence="1">Belongs to the type-I restriction system S methylase family.</text>
</comment>
<dbReference type="PANTHER" id="PTHR30408">
    <property type="entry name" value="TYPE-1 RESTRICTION ENZYME ECOKI SPECIFICITY PROTEIN"/>
    <property type="match status" value="1"/>
</dbReference>
<dbReference type="Gene3D" id="3.90.220.20">
    <property type="entry name" value="DNA methylase specificity domains"/>
    <property type="match status" value="2"/>
</dbReference>
<evidence type="ECO:0000256" key="3">
    <source>
        <dbReference type="ARBA" id="ARBA00023125"/>
    </source>
</evidence>
<dbReference type="Gene3D" id="1.10.287.1120">
    <property type="entry name" value="Bipartite methylase S protein"/>
    <property type="match status" value="2"/>
</dbReference>
<evidence type="ECO:0000313" key="8">
    <source>
        <dbReference type="Proteomes" id="UP000482084"/>
    </source>
</evidence>
<reference evidence="6 7" key="1">
    <citation type="submission" date="2019-10" db="EMBL/GenBank/DDBJ databases">
        <title>Bifidobacterium from non-human primates.</title>
        <authorList>
            <person name="Modesto M."/>
        </authorList>
    </citation>
    <scope>NUCLEOTIDE SEQUENCE [LARGE SCALE GENOMIC DNA]</scope>
    <source>
        <strain evidence="6 7">TREM</strain>
    </source>
</reference>
<dbReference type="PANTHER" id="PTHR30408:SF12">
    <property type="entry name" value="TYPE I RESTRICTION ENZYME MJAVIII SPECIFICITY SUBUNIT"/>
    <property type="match status" value="1"/>
</dbReference>
<protein>
    <submittedName>
        <fullName evidence="5">Restriction endonuclease subunit S</fullName>
    </submittedName>
</protein>
<evidence type="ECO:0000256" key="2">
    <source>
        <dbReference type="ARBA" id="ARBA00022747"/>
    </source>
</evidence>
<keyword evidence="5" id="KW-0255">Endonuclease</keyword>
<dbReference type="RefSeq" id="WP_152357416.1">
    <property type="nucleotide sequence ID" value="NZ_WBSM01000001.1"/>
</dbReference>
<reference evidence="5 8" key="2">
    <citation type="submission" date="2019-10" db="EMBL/GenBank/DDBJ databases">
        <title>Characterization of the phylogenetic diversity of two novel species belonging to the genus Bifidobacterium: Bifidobacterium cebidarum sp. nov. and Bifidobacterium leontopitheci sp. nov.</title>
        <authorList>
            <person name="Lugli G.A."/>
            <person name="Duranti S."/>
            <person name="Milani C."/>
            <person name="Turroni F."/>
            <person name="Ventura M."/>
        </authorList>
    </citation>
    <scope>NUCLEOTIDE SEQUENCE [LARGE SCALE GENOMIC DNA]</scope>
    <source>
        <strain evidence="5 8">DSM 100688</strain>
    </source>
</reference>
<dbReference type="Proteomes" id="UP000469943">
    <property type="component" value="Unassembled WGS sequence"/>
</dbReference>
<dbReference type="AlphaFoldDB" id="A0A6L4X289"/>
<feature type="domain" description="Type I restriction modification DNA specificity" evidence="4">
    <location>
        <begin position="9"/>
        <end position="151"/>
    </location>
</feature>
<name>A0A6L4X289_9BIFI</name>
<evidence type="ECO:0000259" key="4">
    <source>
        <dbReference type="Pfam" id="PF01420"/>
    </source>
</evidence>
<dbReference type="InterPro" id="IPR052021">
    <property type="entry name" value="Type-I_RS_S_subunit"/>
</dbReference>
<accession>A0A6L4X289</accession>
<dbReference type="Proteomes" id="UP000482084">
    <property type="component" value="Unassembled WGS sequence"/>
</dbReference>
<keyword evidence="5" id="KW-0540">Nuclease</keyword>
<dbReference type="CDD" id="cd17287">
    <property type="entry name" value="RMtype1_S_EcoN10ORF171P_TRD2-CR2_like"/>
    <property type="match status" value="1"/>
</dbReference>
<keyword evidence="8" id="KW-1185">Reference proteome</keyword>
<dbReference type="InterPro" id="IPR000055">
    <property type="entry name" value="Restrct_endonuc_typeI_TRD"/>
</dbReference>
<evidence type="ECO:0000256" key="1">
    <source>
        <dbReference type="ARBA" id="ARBA00010923"/>
    </source>
</evidence>
<dbReference type="REBASE" id="384558">
    <property type="entry name" value="S.Bra100688ORF318P"/>
</dbReference>
<dbReference type="EMBL" id="WHZX01000001">
    <property type="protein sequence ID" value="NEG70945.1"/>
    <property type="molecule type" value="Genomic_DNA"/>
</dbReference>
<dbReference type="GO" id="GO:0003677">
    <property type="term" value="F:DNA binding"/>
    <property type="evidence" value="ECO:0007669"/>
    <property type="project" value="UniProtKB-KW"/>
</dbReference>
<evidence type="ECO:0000313" key="7">
    <source>
        <dbReference type="Proteomes" id="UP000469943"/>
    </source>
</evidence>
<sequence length="363" mass="40333">MGDLVDFKDVFADVTRKAVKIPAKAYEPEGIYPIIDQGQNTIAGYSDSENGIYDDVPAIVFGDHTCAVKYVEEPFFIGADGTKVLKPLRSDDLRFLFHALRYYASRLPGEGEYTRHFKWLKECVFVIPDIDEQHRIANILDGIESQIVVAKQMLAKADELIQSRFVEMFDDPTVSSDKILGDVADIQTGATPLRSNAEYYDGRIPWVKTGEIDYSVIKDASEHISDKAVQETNCKLFPIGTILIAMYGQGNTRGKAGILGVEAATNQACAAVLLDAGICNPMFMLWQLKLKYEELRSMSLGGNQKNLSLGIVKSLSVSVPPLALQNEFAEFVTSVESLKSTTRQQLDRLTTLYASLTQRYFAQ</sequence>
<dbReference type="GO" id="GO:0004519">
    <property type="term" value="F:endonuclease activity"/>
    <property type="evidence" value="ECO:0007669"/>
    <property type="project" value="UniProtKB-KW"/>
</dbReference>
<keyword evidence="5" id="KW-0378">Hydrolase</keyword>